<dbReference type="PROSITE" id="PS50009">
    <property type="entry name" value="RASGEF_CAT"/>
    <property type="match status" value="1"/>
</dbReference>
<dbReference type="InterPro" id="IPR036028">
    <property type="entry name" value="SH3-like_dom_sf"/>
</dbReference>
<evidence type="ECO:0000259" key="5">
    <source>
        <dbReference type="PROSITE" id="PS50009"/>
    </source>
</evidence>
<dbReference type="SUPFAM" id="SSF48366">
    <property type="entry name" value="Ras GEF"/>
    <property type="match status" value="1"/>
</dbReference>
<feature type="region of interest" description="Disordered" evidence="4">
    <location>
        <begin position="120"/>
        <end position="145"/>
    </location>
</feature>
<dbReference type="EMBL" id="JAOAOG010000167">
    <property type="protein sequence ID" value="KAJ6243866.1"/>
    <property type="molecule type" value="Genomic_DNA"/>
</dbReference>
<proteinExistence type="predicted"/>
<accession>A0ABQ8YH16</accession>
<evidence type="ECO:0000256" key="1">
    <source>
        <dbReference type="ARBA" id="ARBA00022443"/>
    </source>
</evidence>
<organism evidence="6 7">
    <name type="scientific">Anaeramoeba flamelloides</name>
    <dbReference type="NCBI Taxonomy" id="1746091"/>
    <lineage>
        <taxon>Eukaryota</taxon>
        <taxon>Metamonada</taxon>
        <taxon>Anaeramoebidae</taxon>
        <taxon>Anaeramoeba</taxon>
    </lineage>
</organism>
<feature type="compositionally biased region" description="Basic and acidic residues" evidence="4">
    <location>
        <begin position="130"/>
        <end position="145"/>
    </location>
</feature>
<keyword evidence="1" id="KW-0728">SH3 domain</keyword>
<dbReference type="InterPro" id="IPR036964">
    <property type="entry name" value="RASGEF_cat_dom_sf"/>
</dbReference>
<evidence type="ECO:0000313" key="7">
    <source>
        <dbReference type="Proteomes" id="UP001150062"/>
    </source>
</evidence>
<name>A0ABQ8YH16_9EUKA</name>
<sequence>MTNEKTGTETKLPTSESLISFFNNLLTVTEQLPTFEGEKGSNLDGKNLLLSLLGNEGIETIINGVESEHKIRTEIEHEKKKLTILKKIHEEDEEKQKIERKKKRMRLQRERIEKWKKEIESKEEENDNENENKEENTLGIEIGKEEKKEEIEQRIEDLFLEFSVDPQENQNESLKEEKIEKEDQQIREIDNEEKNQKEKEEENSKTKTKTKSKTKEELTKESILELELALSVTEELVAKNSKKNTTNSKKKNSGTDVMDYVLQKDTPTSYLKIFQSQLYRNLCILHSGSETVDKKYAVATTDFESQNSSYLSFKKGQVIKIFEIKKGMLRKNDWVGELGGIKGKFNPLQTFVVNDVIIDEKFSQINKKIKMPIPKIPKKIHWKYLNIFDIDAEETARQITIREFQEYSKLQFTEFMQQSWNKKQLFSRAENLRKIINRFNEYCFWICTMILQSDKLLQRINQIEYFIDMALHLRKLNNFNCLMGVISALRSISIVRLVHTVENISYQHEDILKQLDELLSSENAFKNYRQALQDADVNCQPAIPFFGIHLTDLTFLDETRNNYDEFGNYCRSKMETMAKPIMDLLRFQTRPYKLKPVEGLQVYFKNYPALDGDALYELSLSREPKGCKYDELD</sequence>
<dbReference type="CDD" id="cd00174">
    <property type="entry name" value="SH3"/>
    <property type="match status" value="1"/>
</dbReference>
<dbReference type="CDD" id="cd00155">
    <property type="entry name" value="RasGEF"/>
    <property type="match status" value="1"/>
</dbReference>
<keyword evidence="2 3" id="KW-0344">Guanine-nucleotide releasing factor</keyword>
<reference evidence="6" key="1">
    <citation type="submission" date="2022-08" db="EMBL/GenBank/DDBJ databases">
        <title>Novel sulfate-reducing endosymbionts in the free-living metamonad Anaeramoeba.</title>
        <authorList>
            <person name="Jerlstrom-Hultqvist J."/>
            <person name="Cepicka I."/>
            <person name="Gallot-Lavallee L."/>
            <person name="Salas-Leiva D."/>
            <person name="Curtis B.A."/>
            <person name="Zahonova K."/>
            <person name="Pipaliya S."/>
            <person name="Dacks J."/>
            <person name="Roger A.J."/>
        </authorList>
    </citation>
    <scope>NUCLEOTIDE SEQUENCE</scope>
    <source>
        <strain evidence="6">Schooner1</strain>
    </source>
</reference>
<dbReference type="Gene3D" id="2.30.30.40">
    <property type="entry name" value="SH3 Domains"/>
    <property type="match status" value="1"/>
</dbReference>
<evidence type="ECO:0000313" key="6">
    <source>
        <dbReference type="EMBL" id="KAJ6243866.1"/>
    </source>
</evidence>
<evidence type="ECO:0000256" key="3">
    <source>
        <dbReference type="PROSITE-ProRule" id="PRU00168"/>
    </source>
</evidence>
<dbReference type="InterPro" id="IPR001452">
    <property type="entry name" value="SH3_domain"/>
</dbReference>
<dbReference type="SUPFAM" id="SSF50044">
    <property type="entry name" value="SH3-domain"/>
    <property type="match status" value="1"/>
</dbReference>
<dbReference type="SMART" id="SM00147">
    <property type="entry name" value="RasGEF"/>
    <property type="match status" value="1"/>
</dbReference>
<dbReference type="Pfam" id="PF07653">
    <property type="entry name" value="SH3_2"/>
    <property type="match status" value="1"/>
</dbReference>
<dbReference type="Pfam" id="PF00617">
    <property type="entry name" value="RasGEF"/>
    <property type="match status" value="1"/>
</dbReference>
<gene>
    <name evidence="6" type="ORF">M0813_21654</name>
</gene>
<dbReference type="PANTHER" id="PTHR23113">
    <property type="entry name" value="GUANINE NUCLEOTIDE EXCHANGE FACTOR"/>
    <property type="match status" value="1"/>
</dbReference>
<dbReference type="InterPro" id="IPR001895">
    <property type="entry name" value="RASGEF_cat_dom"/>
</dbReference>
<evidence type="ECO:0000256" key="2">
    <source>
        <dbReference type="ARBA" id="ARBA00022658"/>
    </source>
</evidence>
<dbReference type="InterPro" id="IPR008937">
    <property type="entry name" value="Ras-like_GEF"/>
</dbReference>
<comment type="caution">
    <text evidence="6">The sequence shown here is derived from an EMBL/GenBank/DDBJ whole genome shotgun (WGS) entry which is preliminary data.</text>
</comment>
<dbReference type="PANTHER" id="PTHR23113:SF366">
    <property type="entry name" value="RAS GUANINE NUCLEOTIDE EXCHANGE FACTOR R"/>
    <property type="match status" value="1"/>
</dbReference>
<keyword evidence="7" id="KW-1185">Reference proteome</keyword>
<feature type="compositionally biased region" description="Basic and acidic residues" evidence="4">
    <location>
        <begin position="173"/>
        <end position="205"/>
    </location>
</feature>
<dbReference type="Gene3D" id="1.10.840.10">
    <property type="entry name" value="Ras guanine-nucleotide exchange factors catalytic domain"/>
    <property type="match status" value="1"/>
</dbReference>
<feature type="region of interest" description="Disordered" evidence="4">
    <location>
        <begin position="162"/>
        <end position="216"/>
    </location>
</feature>
<evidence type="ECO:0000256" key="4">
    <source>
        <dbReference type="SAM" id="MobiDB-lite"/>
    </source>
</evidence>
<dbReference type="Proteomes" id="UP001150062">
    <property type="component" value="Unassembled WGS sequence"/>
</dbReference>
<protein>
    <submittedName>
        <fullName evidence="6">Guanine nucleotide exchange factor</fullName>
    </submittedName>
</protein>
<feature type="domain" description="Ras-GEF" evidence="5">
    <location>
        <begin position="391"/>
        <end position="625"/>
    </location>
</feature>
<dbReference type="InterPro" id="IPR023578">
    <property type="entry name" value="Ras_GEF_dom_sf"/>
</dbReference>